<gene>
    <name evidence="1" type="ORF">D0Y65_017287</name>
</gene>
<dbReference type="PANTHER" id="PTHR33132:SF129">
    <property type="match status" value="1"/>
</dbReference>
<dbReference type="AlphaFoldDB" id="A0A445JUA2"/>
<accession>A0A445JUA2</accession>
<comment type="caution">
    <text evidence="1">The sequence shown here is derived from an EMBL/GenBank/DDBJ whole genome shotgun (WGS) entry which is preliminary data.</text>
</comment>
<keyword evidence="2" id="KW-1185">Reference proteome</keyword>
<dbReference type="EMBL" id="QZWG01000007">
    <property type="protein sequence ID" value="RZC02058.1"/>
    <property type="molecule type" value="Genomic_DNA"/>
</dbReference>
<organism evidence="1 2">
    <name type="scientific">Glycine soja</name>
    <name type="common">Wild soybean</name>
    <dbReference type="NCBI Taxonomy" id="3848"/>
    <lineage>
        <taxon>Eukaryota</taxon>
        <taxon>Viridiplantae</taxon>
        <taxon>Streptophyta</taxon>
        <taxon>Embryophyta</taxon>
        <taxon>Tracheophyta</taxon>
        <taxon>Spermatophyta</taxon>
        <taxon>Magnoliopsida</taxon>
        <taxon>eudicotyledons</taxon>
        <taxon>Gunneridae</taxon>
        <taxon>Pentapetalae</taxon>
        <taxon>rosids</taxon>
        <taxon>fabids</taxon>
        <taxon>Fabales</taxon>
        <taxon>Fabaceae</taxon>
        <taxon>Papilionoideae</taxon>
        <taxon>50 kb inversion clade</taxon>
        <taxon>NPAAA clade</taxon>
        <taxon>indigoferoid/millettioid clade</taxon>
        <taxon>Phaseoleae</taxon>
        <taxon>Glycine</taxon>
        <taxon>Glycine subgen. Soja</taxon>
    </lineage>
</organism>
<sequence>MCHPGVPFVNREGLMVHRRWLVSPLARHAPRQVHDGGGSGESGSVKHCVCSPSQHPGSFRCRLHHGEYVWIGRRIK</sequence>
<reference evidence="1 2" key="1">
    <citation type="submission" date="2018-09" db="EMBL/GenBank/DDBJ databases">
        <title>A high-quality reference genome of wild soybean provides a powerful tool to mine soybean genomes.</title>
        <authorList>
            <person name="Xie M."/>
            <person name="Chung C.Y.L."/>
            <person name="Li M.-W."/>
            <person name="Wong F.-L."/>
            <person name="Chan T.-F."/>
            <person name="Lam H.-M."/>
        </authorList>
    </citation>
    <scope>NUCLEOTIDE SEQUENCE [LARGE SCALE GENOMIC DNA]</scope>
    <source>
        <strain evidence="2">cv. W05</strain>
        <tissue evidence="1">Hypocotyl of etiolated seedlings</tissue>
    </source>
</reference>
<proteinExistence type="predicted"/>
<evidence type="ECO:0000313" key="1">
    <source>
        <dbReference type="EMBL" id="RZC02058.1"/>
    </source>
</evidence>
<protein>
    <submittedName>
        <fullName evidence="1">Uncharacterized protein</fullName>
    </submittedName>
</protein>
<evidence type="ECO:0000313" key="2">
    <source>
        <dbReference type="Proteomes" id="UP000289340"/>
    </source>
</evidence>
<name>A0A445JUA2_GLYSO</name>
<dbReference type="Proteomes" id="UP000289340">
    <property type="component" value="Chromosome 7"/>
</dbReference>
<dbReference type="PANTHER" id="PTHR33132">
    <property type="entry name" value="OSJNBB0118P14.9 PROTEIN"/>
    <property type="match status" value="1"/>
</dbReference>